<protein>
    <submittedName>
        <fullName evidence="1">Uncharacterized protein</fullName>
    </submittedName>
</protein>
<accession>A0A538U8M6</accession>
<comment type="caution">
    <text evidence="1">The sequence shown here is derived from an EMBL/GenBank/DDBJ whole genome shotgun (WGS) entry which is preliminary data.</text>
</comment>
<dbReference type="EMBL" id="VBPB01000115">
    <property type="protein sequence ID" value="TMQ72244.1"/>
    <property type="molecule type" value="Genomic_DNA"/>
</dbReference>
<dbReference type="Proteomes" id="UP000319771">
    <property type="component" value="Unassembled WGS sequence"/>
</dbReference>
<dbReference type="AlphaFoldDB" id="A0A538U8M6"/>
<evidence type="ECO:0000313" key="1">
    <source>
        <dbReference type="EMBL" id="TMQ72244.1"/>
    </source>
</evidence>
<organism evidence="1 2">
    <name type="scientific">Eiseniibacteriota bacterium</name>
    <dbReference type="NCBI Taxonomy" id="2212470"/>
    <lineage>
        <taxon>Bacteria</taxon>
        <taxon>Candidatus Eiseniibacteriota</taxon>
    </lineage>
</organism>
<name>A0A538U8M6_UNCEI</name>
<gene>
    <name evidence="1" type="ORF">E6K81_08000</name>
</gene>
<proteinExistence type="predicted"/>
<reference evidence="1 2" key="1">
    <citation type="journal article" date="2019" name="Nat. Microbiol.">
        <title>Mediterranean grassland soil C-N compound turnover is dependent on rainfall and depth, and is mediated by genomically divergent microorganisms.</title>
        <authorList>
            <person name="Diamond S."/>
            <person name="Andeer P.F."/>
            <person name="Li Z."/>
            <person name="Crits-Christoph A."/>
            <person name="Burstein D."/>
            <person name="Anantharaman K."/>
            <person name="Lane K.R."/>
            <person name="Thomas B.C."/>
            <person name="Pan C."/>
            <person name="Northen T.R."/>
            <person name="Banfield J.F."/>
        </authorList>
    </citation>
    <scope>NUCLEOTIDE SEQUENCE [LARGE SCALE GENOMIC DNA]</scope>
    <source>
        <strain evidence="1">WS_11</strain>
    </source>
</reference>
<sequence>MALVVQSGVAGCGVAAPSAVLDEVGVKAGRMARLIKGAGSVLQGRPWTAVTVPNVAVGPLLREKVAGWSGALDDSELWRHGVRRDGILSHDFFRDQRVTIDWGRHELVVEGKP</sequence>
<evidence type="ECO:0000313" key="2">
    <source>
        <dbReference type="Proteomes" id="UP000319771"/>
    </source>
</evidence>